<comment type="caution">
    <text evidence="3">The sequence shown here is derived from an EMBL/GenBank/DDBJ whole genome shotgun (WGS) entry which is preliminary data.</text>
</comment>
<evidence type="ECO:0000313" key="3">
    <source>
        <dbReference type="EMBL" id="MED6204894.1"/>
    </source>
</evidence>
<dbReference type="EMBL" id="JASCZI010241688">
    <property type="protein sequence ID" value="MED6204894.1"/>
    <property type="molecule type" value="Genomic_DNA"/>
</dbReference>
<gene>
    <name evidence="3" type="ORF">PIB30_012941</name>
</gene>
<evidence type="ECO:0000256" key="1">
    <source>
        <dbReference type="SAM" id="Coils"/>
    </source>
</evidence>
<dbReference type="Proteomes" id="UP001341840">
    <property type="component" value="Unassembled WGS sequence"/>
</dbReference>
<keyword evidence="4" id="KW-1185">Reference proteome</keyword>
<proteinExistence type="predicted"/>
<accession>A0ABU6Y4F2</accession>
<evidence type="ECO:0008006" key="5">
    <source>
        <dbReference type="Google" id="ProtNLM"/>
    </source>
</evidence>
<feature type="coiled-coil region" evidence="1">
    <location>
        <begin position="118"/>
        <end position="145"/>
    </location>
</feature>
<evidence type="ECO:0000313" key="4">
    <source>
        <dbReference type="Proteomes" id="UP001341840"/>
    </source>
</evidence>
<reference evidence="3 4" key="1">
    <citation type="journal article" date="2023" name="Plants (Basel)">
        <title>Bridging the Gap: Combining Genomics and Transcriptomics Approaches to Understand Stylosanthes scabra, an Orphan Legume from the Brazilian Caatinga.</title>
        <authorList>
            <person name="Ferreira-Neto J.R.C."/>
            <person name="da Silva M.D."/>
            <person name="Binneck E."/>
            <person name="de Melo N.F."/>
            <person name="da Silva R.H."/>
            <person name="de Melo A.L.T.M."/>
            <person name="Pandolfi V."/>
            <person name="Bustamante F.O."/>
            <person name="Brasileiro-Vidal A.C."/>
            <person name="Benko-Iseppon A.M."/>
        </authorList>
    </citation>
    <scope>NUCLEOTIDE SEQUENCE [LARGE SCALE GENOMIC DNA]</scope>
    <source>
        <tissue evidence="3">Leaves</tissue>
    </source>
</reference>
<name>A0ABU6Y4F2_9FABA</name>
<keyword evidence="1" id="KW-0175">Coiled coil</keyword>
<protein>
    <recommendedName>
        <fullName evidence="5">Chlorophyll a-b binding protein, chloroplastic</fullName>
    </recommendedName>
</protein>
<evidence type="ECO:0000256" key="2">
    <source>
        <dbReference type="SAM" id="MobiDB-lite"/>
    </source>
</evidence>
<organism evidence="3 4">
    <name type="scientific">Stylosanthes scabra</name>
    <dbReference type="NCBI Taxonomy" id="79078"/>
    <lineage>
        <taxon>Eukaryota</taxon>
        <taxon>Viridiplantae</taxon>
        <taxon>Streptophyta</taxon>
        <taxon>Embryophyta</taxon>
        <taxon>Tracheophyta</taxon>
        <taxon>Spermatophyta</taxon>
        <taxon>Magnoliopsida</taxon>
        <taxon>eudicotyledons</taxon>
        <taxon>Gunneridae</taxon>
        <taxon>Pentapetalae</taxon>
        <taxon>rosids</taxon>
        <taxon>fabids</taxon>
        <taxon>Fabales</taxon>
        <taxon>Fabaceae</taxon>
        <taxon>Papilionoideae</taxon>
        <taxon>50 kb inversion clade</taxon>
        <taxon>dalbergioids sensu lato</taxon>
        <taxon>Dalbergieae</taxon>
        <taxon>Pterocarpus clade</taxon>
        <taxon>Stylosanthes</taxon>
    </lineage>
</organism>
<feature type="compositionally biased region" description="Basic residues" evidence="2">
    <location>
        <begin position="185"/>
        <end position="194"/>
    </location>
</feature>
<sequence>MKIVVKLVSSLNRGLVQYISGLILGLMASKTGFKVLKNRFLSLKKSFMFSFPPRRCHVYVSGKVAIPKWTSPWSPKGKKHLALRRHKVPEIPVRAWKSEKTLVVQSASQGSASQGSREDKLFEMLANLQKKLDEEQRLNVKARKEHGAKIDSMAETVGGHGILLSSLIKRSGGTGSSDSVTARCTRSRGHRGRRSGVSERGRGRGKSQPPSGAETSRHPLNPETYYNHISIWVEGAPLPKAIELEFPLPHGLFFAGMELAVASYIFGKGLPMGDVLCPNDCCLGDRRAQRSLMPEAMVMDDVNPVLKPRLCALLM</sequence>
<feature type="region of interest" description="Disordered" evidence="2">
    <location>
        <begin position="168"/>
        <end position="221"/>
    </location>
</feature>